<evidence type="ECO:0000313" key="2">
    <source>
        <dbReference type="Proteomes" id="UP000631114"/>
    </source>
</evidence>
<keyword evidence="2" id="KW-1185">Reference proteome</keyword>
<protein>
    <submittedName>
        <fullName evidence="1">Uncharacterized protein</fullName>
    </submittedName>
</protein>
<sequence>MTNFTTELGSSNTKEVEASSELCILGMRALQKAMENFAKFDGGVRERKPCNAGIPDGGFSTERAKEAAKVRVLEPDGNDAFGERRWQPCRVKRRRWCGDKRER</sequence>
<organism evidence="1 2">
    <name type="scientific">Coptis chinensis</name>
    <dbReference type="NCBI Taxonomy" id="261450"/>
    <lineage>
        <taxon>Eukaryota</taxon>
        <taxon>Viridiplantae</taxon>
        <taxon>Streptophyta</taxon>
        <taxon>Embryophyta</taxon>
        <taxon>Tracheophyta</taxon>
        <taxon>Spermatophyta</taxon>
        <taxon>Magnoliopsida</taxon>
        <taxon>Ranunculales</taxon>
        <taxon>Ranunculaceae</taxon>
        <taxon>Coptidoideae</taxon>
        <taxon>Coptis</taxon>
    </lineage>
</organism>
<comment type="caution">
    <text evidence="1">The sequence shown here is derived from an EMBL/GenBank/DDBJ whole genome shotgun (WGS) entry which is preliminary data.</text>
</comment>
<dbReference type="EMBL" id="JADFTS010000002">
    <property type="protein sequence ID" value="KAF9622800.1"/>
    <property type="molecule type" value="Genomic_DNA"/>
</dbReference>
<accession>A0A835IS21</accession>
<dbReference type="AlphaFoldDB" id="A0A835IS21"/>
<name>A0A835IS21_9MAGN</name>
<dbReference type="Proteomes" id="UP000631114">
    <property type="component" value="Unassembled WGS sequence"/>
</dbReference>
<evidence type="ECO:0000313" key="1">
    <source>
        <dbReference type="EMBL" id="KAF9622800.1"/>
    </source>
</evidence>
<reference evidence="1 2" key="1">
    <citation type="submission" date="2020-10" db="EMBL/GenBank/DDBJ databases">
        <title>The Coptis chinensis genome and diversification of protoberbering-type alkaloids.</title>
        <authorList>
            <person name="Wang B."/>
            <person name="Shu S."/>
            <person name="Song C."/>
            <person name="Liu Y."/>
        </authorList>
    </citation>
    <scope>NUCLEOTIDE SEQUENCE [LARGE SCALE GENOMIC DNA]</scope>
    <source>
        <strain evidence="1">HL-2020</strain>
        <tissue evidence="1">Leaf</tissue>
    </source>
</reference>
<proteinExistence type="predicted"/>
<gene>
    <name evidence="1" type="ORF">IFM89_034035</name>
</gene>